<keyword evidence="1" id="KW-0472">Membrane</keyword>
<evidence type="ECO:0000313" key="3">
    <source>
        <dbReference type="Proteomes" id="UP000650511"/>
    </source>
</evidence>
<accession>A0A8J3AA55</accession>
<dbReference type="EMBL" id="BMHA01000005">
    <property type="protein sequence ID" value="GGI06089.1"/>
    <property type="molecule type" value="Genomic_DNA"/>
</dbReference>
<dbReference type="Proteomes" id="UP000650511">
    <property type="component" value="Unassembled WGS sequence"/>
</dbReference>
<protein>
    <submittedName>
        <fullName evidence="2">Uncharacterized protein</fullName>
    </submittedName>
</protein>
<organism evidence="2 3">
    <name type="scientific">Egicoccus halophilus</name>
    <dbReference type="NCBI Taxonomy" id="1670830"/>
    <lineage>
        <taxon>Bacteria</taxon>
        <taxon>Bacillati</taxon>
        <taxon>Actinomycetota</taxon>
        <taxon>Nitriliruptoria</taxon>
        <taxon>Egicoccales</taxon>
        <taxon>Egicoccaceae</taxon>
        <taxon>Egicoccus</taxon>
    </lineage>
</organism>
<feature type="transmembrane region" description="Helical" evidence="1">
    <location>
        <begin position="25"/>
        <end position="42"/>
    </location>
</feature>
<name>A0A8J3AA55_9ACTN</name>
<keyword evidence="3" id="KW-1185">Reference proteome</keyword>
<reference evidence="2" key="2">
    <citation type="submission" date="2020-09" db="EMBL/GenBank/DDBJ databases">
        <authorList>
            <person name="Sun Q."/>
            <person name="Zhou Y."/>
        </authorList>
    </citation>
    <scope>NUCLEOTIDE SEQUENCE</scope>
    <source>
        <strain evidence="2">CGMCC 1.14988</strain>
    </source>
</reference>
<gene>
    <name evidence="2" type="ORF">GCM10011354_17360</name>
</gene>
<keyword evidence="1" id="KW-1133">Transmembrane helix</keyword>
<feature type="transmembrane region" description="Helical" evidence="1">
    <location>
        <begin position="48"/>
        <end position="65"/>
    </location>
</feature>
<evidence type="ECO:0000256" key="1">
    <source>
        <dbReference type="SAM" id="Phobius"/>
    </source>
</evidence>
<dbReference type="AlphaFoldDB" id="A0A8J3AA55"/>
<comment type="caution">
    <text evidence="2">The sequence shown here is derived from an EMBL/GenBank/DDBJ whole genome shotgun (WGS) entry which is preliminary data.</text>
</comment>
<sequence length="117" mass="12911">MDGLARFLPRGGQLPPEQSDARHRLMTVALALHLPVLLVVGALRGQSLLHLGVELLWLPAALVIVTRTGLRRQVREVVVALALLGCSAVLIHLMDGATEAHFHFFVVLPLLVLYERW</sequence>
<keyword evidence="1" id="KW-0812">Transmembrane</keyword>
<evidence type="ECO:0000313" key="2">
    <source>
        <dbReference type="EMBL" id="GGI06089.1"/>
    </source>
</evidence>
<feature type="transmembrane region" description="Helical" evidence="1">
    <location>
        <begin position="77"/>
        <end position="94"/>
    </location>
</feature>
<reference evidence="2" key="1">
    <citation type="journal article" date="2014" name="Int. J. Syst. Evol. Microbiol.">
        <title>Complete genome sequence of Corynebacterium casei LMG S-19264T (=DSM 44701T), isolated from a smear-ripened cheese.</title>
        <authorList>
            <consortium name="US DOE Joint Genome Institute (JGI-PGF)"/>
            <person name="Walter F."/>
            <person name="Albersmeier A."/>
            <person name="Kalinowski J."/>
            <person name="Ruckert C."/>
        </authorList>
    </citation>
    <scope>NUCLEOTIDE SEQUENCE</scope>
    <source>
        <strain evidence="2">CGMCC 1.14988</strain>
    </source>
</reference>
<dbReference type="RefSeq" id="WP_130648679.1">
    <property type="nucleotide sequence ID" value="NZ_BMHA01000005.1"/>
</dbReference>
<proteinExistence type="predicted"/>